<reference evidence="1" key="1">
    <citation type="journal article" date="2014" name="PLoS Genet.">
        <title>The Genome of Spironucleus salmonicida Highlights a Fish Pathogen Adapted to Fluctuating Environments.</title>
        <authorList>
            <person name="Xu F."/>
            <person name="Jerlstrom-Hultqvist J."/>
            <person name="Einarsson E."/>
            <person name="Astvaldsson A."/>
            <person name="Svard S.G."/>
            <person name="Andersson J.O."/>
        </authorList>
    </citation>
    <scope>NUCLEOTIDE SEQUENCE</scope>
</reference>
<evidence type="ECO:0000313" key="1">
    <source>
        <dbReference type="EMBL" id="EST46777.1"/>
    </source>
</evidence>
<proteinExistence type="predicted"/>
<organism evidence="1">
    <name type="scientific">Spironucleus salmonicida</name>
    <dbReference type="NCBI Taxonomy" id="348837"/>
    <lineage>
        <taxon>Eukaryota</taxon>
        <taxon>Metamonada</taxon>
        <taxon>Diplomonadida</taxon>
        <taxon>Hexamitidae</taxon>
        <taxon>Hexamitinae</taxon>
        <taxon>Spironucleus</taxon>
    </lineage>
</organism>
<gene>
    <name evidence="1" type="ORF">SS50377_13204</name>
</gene>
<dbReference type="AlphaFoldDB" id="V6LQ28"/>
<dbReference type="EMBL" id="KI546064">
    <property type="protein sequence ID" value="EST46777.1"/>
    <property type="molecule type" value="Genomic_DNA"/>
</dbReference>
<accession>V6LQ28</accession>
<protein>
    <submittedName>
        <fullName evidence="1">Uncharacterized protein</fullName>
    </submittedName>
</protein>
<sequence length="129" mass="14587">MHISGTLAIRQFIPLYAIQVFESSLVTNPGMQRAQSLPQIGLQIAQFSTLLQDPHDVWYRSGRKPGMHLRQTGVSGCSIRQLVIIQEWKSFRLMNVVPYPTGEGDWEVTLDVLRRGYIVRICGDGFGKI</sequence>
<name>V6LQ28_9EUKA</name>